<dbReference type="InterPro" id="IPR020894">
    <property type="entry name" value="Cadherin_CS"/>
</dbReference>
<dbReference type="InterPro" id="IPR002126">
    <property type="entry name" value="Cadherin-like_dom"/>
</dbReference>
<comment type="caution">
    <text evidence="12">The sequence shown here is derived from an EMBL/GenBank/DDBJ whole genome shotgun (WGS) entry which is preliminary data.</text>
</comment>
<dbReference type="FunFam" id="2.60.40.60:FF:000018">
    <property type="entry name" value="Protocadherin gamma c3"/>
    <property type="match status" value="1"/>
</dbReference>
<dbReference type="GO" id="GO:0007156">
    <property type="term" value="P:homophilic cell adhesion via plasma membrane adhesion molecules"/>
    <property type="evidence" value="ECO:0007669"/>
    <property type="project" value="InterPro"/>
</dbReference>
<evidence type="ECO:0000256" key="5">
    <source>
        <dbReference type="ARBA" id="ARBA00022889"/>
    </source>
</evidence>
<sequence>MIESTPPGARFPLGSGRDPDIGTNSLQNYRLTPNPLFSLVVRESPDGTKHAELVLEKNLDREKQRNHHLILTAVDGGDPVRSGTAQININVTDANDNPPIFTKEIYKVRLLENLPEGSLAFQVKATDSDEGTNAEITYSLSDVGNSARQLFTLDSRTGDVKVTGPLDYEEGKYYEATVEGKDGGGLSAHAKVHIDILDVNDNAPTLSLLPILNPVPEDTVPSTVVAVINVRDRDAGENGEVSCTIDGNLPFRLEPSSENTYKLIIASDLDREKLVLAKALDRESAAFHELVLRASDGGEPARTGTARLRVAVLDANDNAPVFSQAEYTVRVPEDVPVGSTLVTLTATDADEGLNGDVKYL</sequence>
<reference evidence="12 13" key="1">
    <citation type="submission" date="2019-09" db="EMBL/GenBank/DDBJ databases">
        <title>Bird 10,000 Genomes (B10K) Project - Family phase.</title>
        <authorList>
            <person name="Zhang G."/>
        </authorList>
    </citation>
    <scope>NUCLEOTIDE SEQUENCE [LARGE SCALE GENOMIC DNA]</scope>
    <source>
        <strain evidence="12">B10K-CU-031-10</strain>
        <tissue evidence="12">Muscle</tissue>
    </source>
</reference>
<evidence type="ECO:0000256" key="1">
    <source>
        <dbReference type="ARBA" id="ARBA00004167"/>
    </source>
</evidence>
<dbReference type="EMBL" id="VWZB01007008">
    <property type="protein sequence ID" value="NXF42068.1"/>
    <property type="molecule type" value="Genomic_DNA"/>
</dbReference>
<feature type="non-terminal residue" evidence="12">
    <location>
        <position position="1"/>
    </location>
</feature>
<keyword evidence="6" id="KW-1133">Transmembrane helix</keyword>
<name>A0A7K8TJA5_9AVES</name>
<dbReference type="PROSITE" id="PS00232">
    <property type="entry name" value="CADHERIN_1"/>
    <property type="match status" value="2"/>
</dbReference>
<evidence type="ECO:0000256" key="9">
    <source>
        <dbReference type="PROSITE-ProRule" id="PRU00043"/>
    </source>
</evidence>
<dbReference type="InterPro" id="IPR050174">
    <property type="entry name" value="Protocadherin/Cadherin-CA"/>
</dbReference>
<dbReference type="InterPro" id="IPR015919">
    <property type="entry name" value="Cadherin-like_sf"/>
</dbReference>
<evidence type="ECO:0000313" key="12">
    <source>
        <dbReference type="EMBL" id="NXF42068.1"/>
    </source>
</evidence>
<dbReference type="FunFam" id="2.60.40.60:FF:000002">
    <property type="entry name" value="Protocadherin alpha 2"/>
    <property type="match status" value="1"/>
</dbReference>
<feature type="domain" description="Cadherin" evidence="11">
    <location>
        <begin position="215"/>
        <end position="322"/>
    </location>
</feature>
<keyword evidence="3" id="KW-0677">Repeat</keyword>
<dbReference type="CDD" id="cd11304">
    <property type="entry name" value="Cadherin_repeat"/>
    <property type="match status" value="4"/>
</dbReference>
<dbReference type="Proteomes" id="UP000538472">
    <property type="component" value="Unassembled WGS sequence"/>
</dbReference>
<keyword evidence="8" id="KW-0325">Glycoprotein</keyword>
<gene>
    <name evidence="12" type="primary">Pcdhgb5</name>
    <name evidence="12" type="ORF">NYCBRA_R02716</name>
</gene>
<dbReference type="PROSITE" id="PS50268">
    <property type="entry name" value="CADHERIN_2"/>
    <property type="match status" value="4"/>
</dbReference>
<protein>
    <submittedName>
        <fullName evidence="12">PCDGH protein</fullName>
    </submittedName>
</protein>
<dbReference type="SUPFAM" id="SSF49313">
    <property type="entry name" value="Cadherin-like"/>
    <property type="match status" value="4"/>
</dbReference>
<feature type="domain" description="Cadherin" evidence="11">
    <location>
        <begin position="102"/>
        <end position="206"/>
    </location>
</feature>
<keyword evidence="2" id="KW-0812">Transmembrane</keyword>
<keyword evidence="4 9" id="KW-0106">Calcium</keyword>
<dbReference type="GO" id="GO:0005886">
    <property type="term" value="C:plasma membrane"/>
    <property type="evidence" value="ECO:0007669"/>
    <property type="project" value="InterPro"/>
</dbReference>
<organism evidence="12 13">
    <name type="scientific">Nyctibius bracteatus</name>
    <name type="common">Rufous potoo</name>
    <dbReference type="NCBI Taxonomy" id="48426"/>
    <lineage>
        <taxon>Eukaryota</taxon>
        <taxon>Metazoa</taxon>
        <taxon>Chordata</taxon>
        <taxon>Craniata</taxon>
        <taxon>Vertebrata</taxon>
        <taxon>Euteleostomi</taxon>
        <taxon>Archelosauria</taxon>
        <taxon>Archosauria</taxon>
        <taxon>Dinosauria</taxon>
        <taxon>Saurischia</taxon>
        <taxon>Theropoda</taxon>
        <taxon>Coelurosauria</taxon>
        <taxon>Aves</taxon>
        <taxon>Neognathae</taxon>
        <taxon>Neoaves</taxon>
        <taxon>Strisores</taxon>
        <taxon>Caprimulgiformes</taxon>
        <taxon>Nyctibiidae</taxon>
        <taxon>Nyctibius</taxon>
    </lineage>
</organism>
<accession>A0A7K8TJA5</accession>
<keyword evidence="7" id="KW-0472">Membrane</keyword>
<dbReference type="GO" id="GO:0005509">
    <property type="term" value="F:calcium ion binding"/>
    <property type="evidence" value="ECO:0007669"/>
    <property type="project" value="UniProtKB-UniRule"/>
</dbReference>
<dbReference type="AlphaFoldDB" id="A0A7K8TJA5"/>
<dbReference type="PANTHER" id="PTHR24028">
    <property type="entry name" value="CADHERIN-87A"/>
    <property type="match status" value="1"/>
</dbReference>
<comment type="subcellular location">
    <subcellularLocation>
        <location evidence="1">Membrane</location>
        <topology evidence="1">Single-pass membrane protein</topology>
    </subcellularLocation>
</comment>
<keyword evidence="13" id="KW-1185">Reference proteome</keyword>
<feature type="domain" description="Cadherin" evidence="11">
    <location>
        <begin position="3"/>
        <end position="101"/>
    </location>
</feature>
<evidence type="ECO:0000256" key="4">
    <source>
        <dbReference type="ARBA" id="ARBA00022837"/>
    </source>
</evidence>
<proteinExistence type="predicted"/>
<evidence type="ECO:0000313" key="13">
    <source>
        <dbReference type="Proteomes" id="UP000538472"/>
    </source>
</evidence>
<evidence type="ECO:0000259" key="11">
    <source>
        <dbReference type="PROSITE" id="PS50268"/>
    </source>
</evidence>
<evidence type="ECO:0000256" key="3">
    <source>
        <dbReference type="ARBA" id="ARBA00022737"/>
    </source>
</evidence>
<dbReference type="Pfam" id="PF00028">
    <property type="entry name" value="Cadherin"/>
    <property type="match status" value="3"/>
</dbReference>
<evidence type="ECO:0000256" key="2">
    <source>
        <dbReference type="ARBA" id="ARBA00022692"/>
    </source>
</evidence>
<evidence type="ECO:0000256" key="6">
    <source>
        <dbReference type="ARBA" id="ARBA00022989"/>
    </source>
</evidence>
<evidence type="ECO:0000256" key="7">
    <source>
        <dbReference type="ARBA" id="ARBA00023136"/>
    </source>
</evidence>
<dbReference type="FunFam" id="2.60.40.60:FF:000092">
    <property type="entry name" value="Protocadherin 8"/>
    <property type="match status" value="1"/>
</dbReference>
<dbReference type="Gene3D" id="2.60.40.60">
    <property type="entry name" value="Cadherins"/>
    <property type="match status" value="4"/>
</dbReference>
<feature type="domain" description="Cadherin" evidence="11">
    <location>
        <begin position="323"/>
        <end position="359"/>
    </location>
</feature>
<dbReference type="PRINTS" id="PR00205">
    <property type="entry name" value="CADHERIN"/>
</dbReference>
<dbReference type="SMART" id="SM00112">
    <property type="entry name" value="CA"/>
    <property type="match status" value="3"/>
</dbReference>
<dbReference type="PANTHER" id="PTHR24028:SF73">
    <property type="entry name" value="PROTOCADHERIN GAMMA-B3-RELATED"/>
    <property type="match status" value="1"/>
</dbReference>
<feature type="non-terminal residue" evidence="12">
    <location>
        <position position="360"/>
    </location>
</feature>
<feature type="region of interest" description="Disordered" evidence="10">
    <location>
        <begin position="1"/>
        <end position="23"/>
    </location>
</feature>
<evidence type="ECO:0000256" key="8">
    <source>
        <dbReference type="ARBA" id="ARBA00023180"/>
    </source>
</evidence>
<keyword evidence="5" id="KW-0130">Cell adhesion</keyword>
<evidence type="ECO:0000256" key="10">
    <source>
        <dbReference type="SAM" id="MobiDB-lite"/>
    </source>
</evidence>